<evidence type="ECO:0000313" key="1">
    <source>
        <dbReference type="EMBL" id="AKU37469.1"/>
    </source>
</evidence>
<dbReference type="KEGG" id="vg:25479103"/>
<protein>
    <submittedName>
        <fullName evidence="1">ORF_054R</fullName>
    </submittedName>
</protein>
<dbReference type="EMBL" id="MN562489">
    <property type="protein sequence ID" value="QLI60724.1"/>
    <property type="molecule type" value="Genomic_DNA"/>
</dbReference>
<dbReference type="OrthoDB" id="20447at10239"/>
<dbReference type="Proteomes" id="UP000510602">
    <property type="component" value="Segment"/>
</dbReference>
<dbReference type="GeneID" id="25479103"/>
<proteinExistence type="predicted"/>
<evidence type="ECO:0000313" key="2">
    <source>
        <dbReference type="EMBL" id="QLI60724.1"/>
    </source>
</evidence>
<dbReference type="RefSeq" id="YP_009163815.1">
    <property type="nucleotide sequence ID" value="NC_027778.1"/>
</dbReference>
<sequence length="215" mass="24848">MAFYYPQKIQYKITVDKLSTLSCYYPITVNVDSIYDNYTISVYKTHFANYPETFTVTGTIDVKDRTKCTYYCTDHTKKSNKLLVDYIYKKLTTPMLNADYITVEFRGVVDDENDILFKRVYVGHSNFNFETCDFLLLKQAFSTQLVHSGPFHIWGTICVDDKTESKYGSVVCPGLGIHYCKNTIIDRAVLEIAILNFVGNNLLLQQKQAKRLLRV</sequence>
<accession>A0A0K1L6H2</accession>
<organism evidence="1 3">
    <name type="scientific">Scale drop disease virus</name>
    <dbReference type="NCBI Taxonomy" id="1697349"/>
    <lineage>
        <taxon>Viruses</taxon>
        <taxon>Varidnaviria</taxon>
        <taxon>Bamfordvirae</taxon>
        <taxon>Nucleocytoviricota</taxon>
        <taxon>Megaviricetes</taxon>
        <taxon>Pimascovirales</taxon>
        <taxon>Pimascovirales incertae sedis</taxon>
        <taxon>Iridoviridae</taxon>
        <taxon>Alphairidovirinae</taxon>
        <taxon>Megalocytivirus</taxon>
        <taxon>Megalocytivirus lates1</taxon>
    </lineage>
</organism>
<name>A0A0K1L6H2_9VIRU</name>
<reference evidence="2 4" key="2">
    <citation type="submission" date="2019-10" db="EMBL/GenBank/DDBJ databases">
        <authorList>
            <person name="Kayansamruaj P."/>
        </authorList>
    </citation>
    <scope>NUCLEOTIDE SEQUENCE [LARGE SCALE GENOMIC DNA]</scope>
    <source>
        <strain evidence="2">SDDV_Thai_2019</strain>
    </source>
</reference>
<evidence type="ECO:0000313" key="4">
    <source>
        <dbReference type="Proteomes" id="UP000510602"/>
    </source>
</evidence>
<dbReference type="EMBL" id="KR139659">
    <property type="protein sequence ID" value="AKU37469.1"/>
    <property type="molecule type" value="Genomic_DNA"/>
</dbReference>
<evidence type="ECO:0000313" key="3">
    <source>
        <dbReference type="Proteomes" id="UP000201485"/>
    </source>
</evidence>
<gene>
    <name evidence="1" type="ORF">SDDV_054</name>
</gene>
<dbReference type="Proteomes" id="UP000201485">
    <property type="component" value="Segment"/>
</dbReference>
<keyword evidence="3" id="KW-1185">Reference proteome</keyword>
<reference evidence="1 3" key="1">
    <citation type="journal article" date="2015" name="PLoS Pathog.">
        <title>A Novel Virus Causes Scale Drop Disease in Lates calcarifer.</title>
        <authorList>
            <person name="de Groof A."/>
            <person name="Guelen L."/>
            <person name="Deijs M."/>
            <person name="van der Wal Y."/>
            <person name="Miyata M."/>
            <person name="Ng K.S."/>
            <person name="van Grinsven L."/>
            <person name="Simmelink B."/>
            <person name="Biermann Y."/>
            <person name="Grisez L."/>
            <person name="van Lent J."/>
            <person name="de Ronde A."/>
            <person name="Chang S.F."/>
            <person name="Schrier C."/>
            <person name="van der Hoek L."/>
        </authorList>
    </citation>
    <scope>NUCLEOTIDE SEQUENCE [LARGE SCALE GENOMIC DNA]</scope>
    <source>
        <strain evidence="1">C4575</strain>
    </source>
</reference>